<organism evidence="9 10">
    <name type="scientific">Cognatilysobacter bugurensis</name>
    <dbReference type="NCBI Taxonomy" id="543356"/>
    <lineage>
        <taxon>Bacteria</taxon>
        <taxon>Pseudomonadati</taxon>
        <taxon>Pseudomonadota</taxon>
        <taxon>Gammaproteobacteria</taxon>
        <taxon>Lysobacterales</taxon>
        <taxon>Lysobacteraceae</taxon>
        <taxon>Cognatilysobacter</taxon>
    </lineage>
</organism>
<dbReference type="Proteomes" id="UP000646426">
    <property type="component" value="Unassembled WGS sequence"/>
</dbReference>
<dbReference type="InterPro" id="IPR013551">
    <property type="entry name" value="YicC-like_C"/>
</dbReference>
<dbReference type="PANTHER" id="PTHR30636">
    <property type="entry name" value="UPF0701 PROTEIN YICC"/>
    <property type="match status" value="1"/>
</dbReference>
<evidence type="ECO:0000259" key="7">
    <source>
        <dbReference type="Pfam" id="PF03755"/>
    </source>
</evidence>
<evidence type="ECO:0000256" key="3">
    <source>
        <dbReference type="ARBA" id="ARBA00022759"/>
    </source>
</evidence>
<dbReference type="Pfam" id="PF08340">
    <property type="entry name" value="YicC-like_C"/>
    <property type="match status" value="1"/>
</dbReference>
<feature type="compositionally biased region" description="Basic and acidic residues" evidence="6">
    <location>
        <begin position="7"/>
        <end position="22"/>
    </location>
</feature>
<evidence type="ECO:0000256" key="1">
    <source>
        <dbReference type="ARBA" id="ARBA00001968"/>
    </source>
</evidence>
<evidence type="ECO:0000256" key="2">
    <source>
        <dbReference type="ARBA" id="ARBA00022722"/>
    </source>
</evidence>
<dbReference type="NCBIfam" id="TIGR00255">
    <property type="entry name" value="YicC/YloC family endoribonuclease"/>
    <property type="match status" value="1"/>
</dbReference>
<keyword evidence="4" id="KW-0378">Hydrolase</keyword>
<reference evidence="9" key="2">
    <citation type="submission" date="2020-09" db="EMBL/GenBank/DDBJ databases">
        <authorList>
            <person name="Sun Q."/>
            <person name="Kim S."/>
        </authorList>
    </citation>
    <scope>NUCLEOTIDE SEQUENCE</scope>
    <source>
        <strain evidence="9">KCTC 23077</strain>
    </source>
</reference>
<protein>
    <recommendedName>
        <fullName evidence="11">YicC family protein</fullName>
    </recommendedName>
</protein>
<comment type="cofactor">
    <cofactor evidence="1">
        <name>a divalent metal cation</name>
        <dbReference type="ChEBI" id="CHEBI:60240"/>
    </cofactor>
</comment>
<evidence type="ECO:0000259" key="8">
    <source>
        <dbReference type="Pfam" id="PF08340"/>
    </source>
</evidence>
<feature type="region of interest" description="Disordered" evidence="6">
    <location>
        <begin position="1"/>
        <end position="22"/>
    </location>
</feature>
<dbReference type="InterPro" id="IPR013527">
    <property type="entry name" value="YicC-like_N"/>
</dbReference>
<keyword evidence="2" id="KW-0540">Nuclease</keyword>
<keyword evidence="3" id="KW-0255">Endonuclease</keyword>
<feature type="domain" description="Endoribonuclease YicC-like N-terminal" evidence="7">
    <location>
        <begin position="33"/>
        <end position="183"/>
    </location>
</feature>
<gene>
    <name evidence="9" type="ORF">GCM10007067_23460</name>
</gene>
<evidence type="ECO:0000313" key="9">
    <source>
        <dbReference type="EMBL" id="GHA84829.1"/>
    </source>
</evidence>
<sequence length="321" mass="35552">MPVVTEKGARELTIRPPDDRGPCHGKPEEMRVIRSMTAFASAERATPWGTLACELRSVNHRFLELTIRTPDELRAFEPALREAVAARVARGKLDLVLRLRAPEGSGALQLNEARVQELSALAIALSARFPGLSTPFTDLVQFPGVLQAPEADAVELQAQALALLDTVLAEFVAAREREGGKLKAVIAERIDGIERIARDIRELMPQIRTGQRAKLQSRLDDLLKGTSVAVDAGRIEQEFVLWLQKLDVDEELDRLDSHVAEARRVLGLREAVGRRLDFLLQEFNREANTLGSKAVDARSTAAAVELKVLIDQVREQIQNIE</sequence>
<dbReference type="PANTHER" id="PTHR30636:SF3">
    <property type="entry name" value="UPF0701 PROTEIN YICC"/>
    <property type="match status" value="1"/>
</dbReference>
<dbReference type="AlphaFoldDB" id="A0A918T2B7"/>
<comment type="caution">
    <text evidence="9">The sequence shown here is derived from an EMBL/GenBank/DDBJ whole genome shotgun (WGS) entry which is preliminary data.</text>
</comment>
<dbReference type="Pfam" id="PF03755">
    <property type="entry name" value="YicC-like_N"/>
    <property type="match status" value="1"/>
</dbReference>
<keyword evidence="10" id="KW-1185">Reference proteome</keyword>
<name>A0A918T2B7_9GAMM</name>
<evidence type="ECO:0000256" key="6">
    <source>
        <dbReference type="SAM" id="MobiDB-lite"/>
    </source>
</evidence>
<evidence type="ECO:0000256" key="4">
    <source>
        <dbReference type="ARBA" id="ARBA00022801"/>
    </source>
</evidence>
<evidence type="ECO:0008006" key="11">
    <source>
        <dbReference type="Google" id="ProtNLM"/>
    </source>
</evidence>
<comment type="similarity">
    <text evidence="5">Belongs to the YicC/YloC family.</text>
</comment>
<reference evidence="9" key="1">
    <citation type="journal article" date="2014" name="Int. J. Syst. Evol. Microbiol.">
        <title>Complete genome sequence of Corynebacterium casei LMG S-19264T (=DSM 44701T), isolated from a smear-ripened cheese.</title>
        <authorList>
            <consortium name="US DOE Joint Genome Institute (JGI-PGF)"/>
            <person name="Walter F."/>
            <person name="Albersmeier A."/>
            <person name="Kalinowski J."/>
            <person name="Ruckert C."/>
        </authorList>
    </citation>
    <scope>NUCLEOTIDE SEQUENCE</scope>
    <source>
        <strain evidence="9">KCTC 23077</strain>
    </source>
</reference>
<proteinExistence type="inferred from homology"/>
<dbReference type="EMBL" id="BMYD01000004">
    <property type="protein sequence ID" value="GHA84829.1"/>
    <property type="molecule type" value="Genomic_DNA"/>
</dbReference>
<dbReference type="GO" id="GO:0016787">
    <property type="term" value="F:hydrolase activity"/>
    <property type="evidence" value="ECO:0007669"/>
    <property type="project" value="UniProtKB-KW"/>
</dbReference>
<evidence type="ECO:0000256" key="5">
    <source>
        <dbReference type="ARBA" id="ARBA00035648"/>
    </source>
</evidence>
<feature type="domain" description="Endoribonuclease YicC-like C-terminal" evidence="8">
    <location>
        <begin position="200"/>
        <end position="321"/>
    </location>
</feature>
<accession>A0A918T2B7</accession>
<dbReference type="InterPro" id="IPR005229">
    <property type="entry name" value="YicC/YloC-like"/>
</dbReference>
<evidence type="ECO:0000313" key="10">
    <source>
        <dbReference type="Proteomes" id="UP000646426"/>
    </source>
</evidence>
<dbReference type="GO" id="GO:0004521">
    <property type="term" value="F:RNA endonuclease activity"/>
    <property type="evidence" value="ECO:0007669"/>
    <property type="project" value="InterPro"/>
</dbReference>